<gene>
    <name evidence="1" type="ORF">RchiOBHm_Chr2g0143421</name>
</gene>
<dbReference type="AlphaFoldDB" id="A0A2P6RY49"/>
<accession>A0A2P6RY49</accession>
<reference evidence="1 2" key="1">
    <citation type="journal article" date="2018" name="Nat. Genet.">
        <title>The Rosa genome provides new insights in the design of modern roses.</title>
        <authorList>
            <person name="Bendahmane M."/>
        </authorList>
    </citation>
    <scope>NUCLEOTIDE SEQUENCE [LARGE SCALE GENOMIC DNA]</scope>
    <source>
        <strain evidence="2">cv. Old Blush</strain>
    </source>
</reference>
<evidence type="ECO:0000313" key="2">
    <source>
        <dbReference type="Proteomes" id="UP000238479"/>
    </source>
</evidence>
<dbReference type="Proteomes" id="UP000238479">
    <property type="component" value="Chromosome 2"/>
</dbReference>
<protein>
    <submittedName>
        <fullName evidence="1">Uncharacterized protein</fullName>
    </submittedName>
</protein>
<dbReference type="Gramene" id="PRQ51351">
    <property type="protein sequence ID" value="PRQ51351"/>
    <property type="gene ID" value="RchiOBHm_Chr2g0143421"/>
</dbReference>
<evidence type="ECO:0000313" key="1">
    <source>
        <dbReference type="EMBL" id="PRQ51351.1"/>
    </source>
</evidence>
<proteinExistence type="predicted"/>
<dbReference type="EMBL" id="PDCK01000040">
    <property type="protein sequence ID" value="PRQ51351.1"/>
    <property type="molecule type" value="Genomic_DNA"/>
</dbReference>
<sequence length="93" mass="10877">MRDLHKYKITPLKFIHNSSTQVYTQPEPCIQSDTPCTPSLNPRRLPYPRAIHTTHFFFYTRRPELLTNSFCFSSLSLCASAPSLLAFCRYQYI</sequence>
<keyword evidence="2" id="KW-1185">Reference proteome</keyword>
<comment type="caution">
    <text evidence="1">The sequence shown here is derived from an EMBL/GenBank/DDBJ whole genome shotgun (WGS) entry which is preliminary data.</text>
</comment>
<organism evidence="1 2">
    <name type="scientific">Rosa chinensis</name>
    <name type="common">China rose</name>
    <dbReference type="NCBI Taxonomy" id="74649"/>
    <lineage>
        <taxon>Eukaryota</taxon>
        <taxon>Viridiplantae</taxon>
        <taxon>Streptophyta</taxon>
        <taxon>Embryophyta</taxon>
        <taxon>Tracheophyta</taxon>
        <taxon>Spermatophyta</taxon>
        <taxon>Magnoliopsida</taxon>
        <taxon>eudicotyledons</taxon>
        <taxon>Gunneridae</taxon>
        <taxon>Pentapetalae</taxon>
        <taxon>rosids</taxon>
        <taxon>fabids</taxon>
        <taxon>Rosales</taxon>
        <taxon>Rosaceae</taxon>
        <taxon>Rosoideae</taxon>
        <taxon>Rosoideae incertae sedis</taxon>
        <taxon>Rosa</taxon>
    </lineage>
</organism>
<name>A0A2P6RY49_ROSCH</name>